<dbReference type="AlphaFoldDB" id="A0A136M0B4"/>
<dbReference type="Gene3D" id="3.40.50.1820">
    <property type="entry name" value="alpha/beta hydrolase"/>
    <property type="match status" value="1"/>
</dbReference>
<dbReference type="GO" id="GO:0016787">
    <property type="term" value="F:hydrolase activity"/>
    <property type="evidence" value="ECO:0007669"/>
    <property type="project" value="UniProtKB-KW"/>
</dbReference>
<dbReference type="EC" id="3.-.-.-" evidence="1"/>
<accession>A0A136M0B4</accession>
<dbReference type="STRING" id="1617426.TR69_WS6001000216"/>
<dbReference type="InterPro" id="IPR010662">
    <property type="entry name" value="RBBP9/YdeN"/>
</dbReference>
<dbReference type="EMBL" id="JYNZ01000002">
    <property type="protein sequence ID" value="KXK27341.1"/>
    <property type="molecule type" value="Genomic_DNA"/>
</dbReference>
<proteinExistence type="predicted"/>
<evidence type="ECO:0000313" key="2">
    <source>
        <dbReference type="Proteomes" id="UP000070457"/>
    </source>
</evidence>
<dbReference type="Proteomes" id="UP000070457">
    <property type="component" value="Unassembled WGS sequence"/>
</dbReference>
<sequence>MNVLILHGTDSNANSNWFQWLAEQLRVSGWNVFVPDLPQAERPAPLRYNPFLDQQLPFTLDGQAVLIGHSSGAVAALQYLQHVRPAEPVHAVWLVSGFVTDLGWEALTELFNPPLDYHLLQTLSEEYRLLHSKDDPYVPLGEAKTLAAKLDGNLLLKEHEGHFSLGTNPSYSEFPELLDLLQS</sequence>
<keyword evidence="1" id="KW-0378">Hydrolase</keyword>
<protein>
    <submittedName>
        <fullName evidence="1">Putative hydrolase YdeN</fullName>
        <ecNumber evidence="1">3.-.-.-</ecNumber>
    </submittedName>
</protein>
<evidence type="ECO:0000313" key="1">
    <source>
        <dbReference type="EMBL" id="KXK27341.1"/>
    </source>
</evidence>
<dbReference type="InterPro" id="IPR029058">
    <property type="entry name" value="AB_hydrolase_fold"/>
</dbReference>
<dbReference type="SUPFAM" id="SSF53474">
    <property type="entry name" value="alpha/beta-Hydrolases"/>
    <property type="match status" value="1"/>
</dbReference>
<organism evidence="1 2">
    <name type="scientific">candidate division WS6 bacterium OLB20</name>
    <dbReference type="NCBI Taxonomy" id="1617426"/>
    <lineage>
        <taxon>Bacteria</taxon>
        <taxon>Candidatus Dojkabacteria</taxon>
    </lineage>
</organism>
<name>A0A136M0B4_9BACT</name>
<dbReference type="PANTHER" id="PTHR15394">
    <property type="entry name" value="SERINE HYDROLASE RBBP9"/>
    <property type="match status" value="1"/>
</dbReference>
<dbReference type="PANTHER" id="PTHR15394:SF3">
    <property type="entry name" value="SERINE HYDROLASE RBBP9"/>
    <property type="match status" value="1"/>
</dbReference>
<gene>
    <name evidence="1" type="primary">ydeN</name>
    <name evidence="1" type="ORF">TR69_WS6001000216</name>
</gene>
<comment type="caution">
    <text evidence="1">The sequence shown here is derived from an EMBL/GenBank/DDBJ whole genome shotgun (WGS) entry which is preliminary data.</text>
</comment>
<reference evidence="1 2" key="1">
    <citation type="submission" date="2015-02" db="EMBL/GenBank/DDBJ databases">
        <title>Improved understanding of the partial-nitritation anammox process through 23 genomes representing the majority of the microbial community.</title>
        <authorList>
            <person name="Speth D.R."/>
            <person name="In T Zandt M."/>
            <person name="Guerrero Cruz S."/>
            <person name="Jetten M.S."/>
            <person name="Dutilh B.E."/>
        </authorList>
    </citation>
    <scope>NUCLEOTIDE SEQUENCE [LARGE SCALE GENOMIC DNA]</scope>
    <source>
        <strain evidence="1">OLB20</strain>
    </source>
</reference>
<dbReference type="Pfam" id="PF06821">
    <property type="entry name" value="Ser_hydrolase"/>
    <property type="match status" value="1"/>
</dbReference>